<keyword evidence="1" id="KW-0614">Plasmid</keyword>
<protein>
    <submittedName>
        <fullName evidence="1">Uncharacterized protein</fullName>
    </submittedName>
</protein>
<gene>
    <name evidence="1" type="ordered locus">bpr_IV117</name>
</gene>
<organism evidence="1 2">
    <name type="scientific">Butyrivibrio proteoclasticus (strain ATCC 51982 / DSM 14932 / B316)</name>
    <name type="common">Clostridium proteoclasticum</name>
    <dbReference type="NCBI Taxonomy" id="515622"/>
    <lineage>
        <taxon>Bacteria</taxon>
        <taxon>Bacillati</taxon>
        <taxon>Bacillota</taxon>
        <taxon>Clostridia</taxon>
        <taxon>Lachnospirales</taxon>
        <taxon>Lachnospiraceae</taxon>
        <taxon>Butyrivibrio</taxon>
    </lineage>
</organism>
<dbReference type="Proteomes" id="UP000001299">
    <property type="component" value="Plasmid pCY186"/>
</dbReference>
<evidence type="ECO:0000313" key="2">
    <source>
        <dbReference type="Proteomes" id="UP000001299"/>
    </source>
</evidence>
<dbReference type="eggNOG" id="COG5044">
    <property type="taxonomic scope" value="Bacteria"/>
</dbReference>
<proteinExistence type="predicted"/>
<dbReference type="AlphaFoldDB" id="E0S500"/>
<geneLocation type="plasmid" evidence="1 2">
    <name>pCY186</name>
</geneLocation>
<dbReference type="EMBL" id="CP001813">
    <property type="protein sequence ID" value="ADL36482.1"/>
    <property type="molecule type" value="Genomic_DNA"/>
</dbReference>
<dbReference type="RefSeq" id="WP_013283130.1">
    <property type="nucleotide sequence ID" value="NC_014390.1"/>
</dbReference>
<reference evidence="1 2" key="1">
    <citation type="journal article" date="2010" name="PLoS ONE">
        <title>The glycobiome of the rumen bacterium Butyrivibrio proteoclasticus B316(T) highlights adaptation to a polysaccharide-rich environment.</title>
        <authorList>
            <person name="Kelly W.J."/>
            <person name="Leahy S.C."/>
            <person name="Altermann E."/>
            <person name="Yeoman C.J."/>
            <person name="Dunne J.C."/>
            <person name="Kong Z."/>
            <person name="Pacheco D.M."/>
            <person name="Li D."/>
            <person name="Noel S.J."/>
            <person name="Moon C.D."/>
            <person name="Cookson A.L."/>
            <person name="Attwood G.T."/>
        </authorList>
    </citation>
    <scope>NUCLEOTIDE SEQUENCE [LARGE SCALE GENOMIC DNA]</scope>
    <source>
        <strain evidence="2">ATCC 51982 / DSM 14932 / B316</strain>
        <plasmid evidence="2">Plasmid pCY186</plasmid>
    </source>
</reference>
<keyword evidence="2" id="KW-1185">Reference proteome</keyword>
<sequence>MEDKALAGMISSKLKVTEYNNRTKSRFVRAMHCLDDDYNDLLWYIKKLSIDDNFLLDGICRKLDIALPCDNKEETIECVYEKLRKRYKEIGLDINGKDKSYIEVVKGWIKDTDPTSTQARKNKRNIYALCMALDMGIDEIKSFCLKYFLTIPFNFRDRTDVTFFYGINNGKSIVDIFELLDAPILNDDFCSGCDQESSTHSFEVDLSKITDDEVFLDFVKNFLDDTKRYRRAVELLKELYEQVESHFSKLRMIREMSELKRKGNSAQKIETLTGINWPKWYREIKSESDQVETSKRLLPKEVFPKSYLSNLLQDYKKDVENIVNGKLEDVTDNKLRNAIIILSFHEFFLAHELEKNNPEFWDDEEIEDQIIRNFRDFKEQLDTDLYSVGLPETYPRALLDLVILICALQEDPIGEFLAFNGDASLLREDRQ</sequence>
<accession>E0S500</accession>
<evidence type="ECO:0000313" key="1">
    <source>
        <dbReference type="EMBL" id="ADL36482.1"/>
    </source>
</evidence>
<dbReference type="KEGG" id="bpb:bpr_IV117"/>
<dbReference type="HOGENOM" id="CLU_635661_0_0_9"/>
<name>E0S500_BUTPB</name>